<evidence type="ECO:0000256" key="3">
    <source>
        <dbReference type="ARBA" id="ARBA00011649"/>
    </source>
</evidence>
<dbReference type="InterPro" id="IPR017941">
    <property type="entry name" value="Rieske_2Fe-2S"/>
</dbReference>
<keyword evidence="9" id="KW-0001">2Fe-2S</keyword>
<keyword evidence="14" id="KW-0408">Iron</keyword>
<evidence type="ECO:0000313" key="22">
    <source>
        <dbReference type="EMBL" id="QEX24379.1"/>
    </source>
</evidence>
<comment type="subcellular location">
    <subcellularLocation>
        <location evidence="2">Cell membrane</location>
        <topology evidence="2">Single-pass membrane protein</topology>
    </subcellularLocation>
</comment>
<dbReference type="CDD" id="cd03470">
    <property type="entry name" value="Rieske_cytochrome_bc1"/>
    <property type="match status" value="1"/>
</dbReference>
<evidence type="ECO:0000256" key="4">
    <source>
        <dbReference type="ARBA" id="ARBA00012951"/>
    </source>
</evidence>
<name>A0A5J6N3L0_9PROT</name>
<comment type="catalytic activity">
    <reaction evidence="18 19">
        <text>a quinol + 2 Fe(III)-[cytochrome c](out) = a quinone + 2 Fe(II)-[cytochrome c](out) + 2 H(+)(out)</text>
        <dbReference type="Rhea" id="RHEA:11484"/>
        <dbReference type="Rhea" id="RHEA-COMP:10350"/>
        <dbReference type="Rhea" id="RHEA-COMP:14399"/>
        <dbReference type="ChEBI" id="CHEBI:15378"/>
        <dbReference type="ChEBI" id="CHEBI:24646"/>
        <dbReference type="ChEBI" id="CHEBI:29033"/>
        <dbReference type="ChEBI" id="CHEBI:29034"/>
        <dbReference type="ChEBI" id="CHEBI:132124"/>
        <dbReference type="EC" id="7.1.1.8"/>
    </reaction>
</comment>
<dbReference type="AlphaFoldDB" id="A0A5J6N3L0"/>
<comment type="miscellaneous">
    <text evidence="19">The Rieske protein is a high potential 2Fe-2S protein.</text>
</comment>
<gene>
    <name evidence="22" type="ORF">FRZ61_43200</name>
</gene>
<dbReference type="GO" id="GO:0005886">
    <property type="term" value="C:plasma membrane"/>
    <property type="evidence" value="ECO:0007669"/>
    <property type="project" value="UniProtKB-SubCell"/>
</dbReference>
<dbReference type="Gene3D" id="1.20.5.510">
    <property type="entry name" value="Single helix bin"/>
    <property type="match status" value="1"/>
</dbReference>
<dbReference type="RefSeq" id="WP_151119666.1">
    <property type="nucleotide sequence ID" value="NZ_CP042582.1"/>
</dbReference>
<accession>A0A5J6N3L0</accession>
<evidence type="ECO:0000256" key="5">
    <source>
        <dbReference type="ARBA" id="ARBA00019816"/>
    </source>
</evidence>
<dbReference type="InterPro" id="IPR014349">
    <property type="entry name" value="Rieske_Fe-S_prot"/>
</dbReference>
<comment type="subunit">
    <text evidence="3 20">The main subunits of complex b-c1 are: cytochrome b, cytochrome c1 and the Rieske protein.</text>
</comment>
<evidence type="ECO:0000256" key="14">
    <source>
        <dbReference type="ARBA" id="ARBA00023004"/>
    </source>
</evidence>
<dbReference type="NCBIfam" id="TIGR01409">
    <property type="entry name" value="TAT_signal_seq"/>
    <property type="match status" value="1"/>
</dbReference>
<comment type="cofactor">
    <cofactor evidence="19">
        <name>[2Fe-2S] cluster</name>
        <dbReference type="ChEBI" id="CHEBI:190135"/>
    </cofactor>
    <text evidence="19">Binds 1 [2Fe-2S] cluster per subunit.</text>
</comment>
<keyword evidence="23" id="KW-1185">Reference proteome</keyword>
<evidence type="ECO:0000256" key="2">
    <source>
        <dbReference type="ARBA" id="ARBA00004162"/>
    </source>
</evidence>
<evidence type="ECO:0000256" key="17">
    <source>
        <dbReference type="ARBA" id="ARBA00023157"/>
    </source>
</evidence>
<comment type="function">
    <text evidence="1">Component of the ubiquinol-cytochrome c reductase complex (complex III or cytochrome b-c1 complex), which is a respiratory chain that generates an electrochemical potential coupled to ATP synthesis.</text>
</comment>
<evidence type="ECO:0000256" key="11">
    <source>
        <dbReference type="ARBA" id="ARBA00022967"/>
    </source>
</evidence>
<dbReference type="Proteomes" id="UP000325797">
    <property type="component" value="Chromosome"/>
</dbReference>
<evidence type="ECO:0000256" key="16">
    <source>
        <dbReference type="ARBA" id="ARBA00023136"/>
    </source>
</evidence>
<keyword evidence="7" id="KW-1003">Cell membrane</keyword>
<dbReference type="SUPFAM" id="SSF50022">
    <property type="entry name" value="ISP domain"/>
    <property type="match status" value="1"/>
</dbReference>
<evidence type="ECO:0000256" key="13">
    <source>
        <dbReference type="ARBA" id="ARBA00022989"/>
    </source>
</evidence>
<evidence type="ECO:0000256" key="20">
    <source>
        <dbReference type="RuleBase" id="RU004497"/>
    </source>
</evidence>
<evidence type="ECO:0000256" key="12">
    <source>
        <dbReference type="ARBA" id="ARBA00022982"/>
    </source>
</evidence>
<feature type="domain" description="Rieske" evidence="21">
    <location>
        <begin position="99"/>
        <end position="199"/>
    </location>
</feature>
<evidence type="ECO:0000256" key="7">
    <source>
        <dbReference type="ARBA" id="ARBA00022475"/>
    </source>
</evidence>
<keyword evidence="16 19" id="KW-0472">Membrane</keyword>
<sequence length="217" mass="23608">MPVQYVPHAPRPEGSAAPGTATRRDFLYLATAATTAIGVISLAWPFIDQMDPSADVIAAGGPLTVDLSKMQAGQQIVVTWRGRPIFIVRRTPESLTTLKSPELLARLRDPQSQSHQQPPYAANWSRSAKPEYAVLVGICTHLGCVPSFRPTVTADWPGGYLCQCHGSKYDLAGRVYRGVPAPLNLPVPPYRFDNDATLVIGENPQGTEYALEDVEQL</sequence>
<reference evidence="22 23" key="1">
    <citation type="submission" date="2019-08" db="EMBL/GenBank/DDBJ databases">
        <title>Hyperibacter terrae gen. nov., sp. nov. and Hyperibacter viscosus sp. nov., two new members in the family Rhodospirillaceae isolated from the rhizosphere of Hypericum perforatum.</title>
        <authorList>
            <person name="Noviana Z."/>
        </authorList>
    </citation>
    <scope>NUCLEOTIDE SEQUENCE [LARGE SCALE GENOMIC DNA]</scope>
    <source>
        <strain evidence="22 23">R5959</strain>
    </source>
</reference>
<protein>
    <recommendedName>
        <fullName evidence="5 19">Ubiquinol-cytochrome c reductase iron-sulfur subunit</fullName>
        <ecNumber evidence="4 19">7.1.1.8</ecNumber>
    </recommendedName>
</protein>
<dbReference type="GO" id="GO:0008121">
    <property type="term" value="F:quinol-cytochrome-c reductase activity"/>
    <property type="evidence" value="ECO:0007669"/>
    <property type="project" value="UniProtKB-EC"/>
</dbReference>
<keyword evidence="12 19" id="KW-0249">Electron transport</keyword>
<evidence type="ECO:0000256" key="19">
    <source>
        <dbReference type="RuleBase" id="RU004494"/>
    </source>
</evidence>
<dbReference type="PROSITE" id="PS51296">
    <property type="entry name" value="RIESKE"/>
    <property type="match status" value="1"/>
</dbReference>
<dbReference type="NCBIfam" id="TIGR01416">
    <property type="entry name" value="Rieske_proteo"/>
    <property type="match status" value="1"/>
</dbReference>
<dbReference type="PRINTS" id="PR00162">
    <property type="entry name" value="RIESKE"/>
</dbReference>
<keyword evidence="6 19" id="KW-0813">Transport</keyword>
<dbReference type="GO" id="GO:0051537">
    <property type="term" value="F:2 iron, 2 sulfur cluster binding"/>
    <property type="evidence" value="ECO:0007669"/>
    <property type="project" value="UniProtKB-KW"/>
</dbReference>
<dbReference type="InterPro" id="IPR006317">
    <property type="entry name" value="Ubiquinol_cyt_c_Rdtase_Fe-S-su"/>
</dbReference>
<evidence type="ECO:0000256" key="8">
    <source>
        <dbReference type="ARBA" id="ARBA00022692"/>
    </source>
</evidence>
<evidence type="ECO:0000256" key="18">
    <source>
        <dbReference type="ARBA" id="ARBA00029351"/>
    </source>
</evidence>
<keyword evidence="11" id="KW-1278">Translocase</keyword>
<keyword evidence="15" id="KW-0411">Iron-sulfur</keyword>
<dbReference type="EMBL" id="CP042582">
    <property type="protein sequence ID" value="QEX24379.1"/>
    <property type="molecule type" value="Genomic_DNA"/>
</dbReference>
<dbReference type="GO" id="GO:0046872">
    <property type="term" value="F:metal ion binding"/>
    <property type="evidence" value="ECO:0007669"/>
    <property type="project" value="UniProtKB-KW"/>
</dbReference>
<evidence type="ECO:0000256" key="10">
    <source>
        <dbReference type="ARBA" id="ARBA00022723"/>
    </source>
</evidence>
<evidence type="ECO:0000256" key="15">
    <source>
        <dbReference type="ARBA" id="ARBA00023014"/>
    </source>
</evidence>
<keyword evidence="10" id="KW-0479">Metal-binding</keyword>
<dbReference type="Pfam" id="PF10399">
    <property type="entry name" value="UCR_Fe-S_N"/>
    <property type="match status" value="1"/>
</dbReference>
<proteinExistence type="predicted"/>
<keyword evidence="17" id="KW-1015">Disulfide bond</keyword>
<dbReference type="Gene3D" id="2.102.10.10">
    <property type="entry name" value="Rieske [2Fe-2S] iron-sulphur domain"/>
    <property type="match status" value="1"/>
</dbReference>
<feature type="transmembrane region" description="Helical" evidence="19">
    <location>
        <begin position="26"/>
        <end position="47"/>
    </location>
</feature>
<dbReference type="KEGG" id="hadh:FRZ61_43200"/>
<organism evidence="22 23">
    <name type="scientific">Hypericibacter adhaerens</name>
    <dbReference type="NCBI Taxonomy" id="2602016"/>
    <lineage>
        <taxon>Bacteria</taxon>
        <taxon>Pseudomonadati</taxon>
        <taxon>Pseudomonadota</taxon>
        <taxon>Alphaproteobacteria</taxon>
        <taxon>Rhodospirillales</taxon>
        <taxon>Dongiaceae</taxon>
        <taxon>Hypericibacter</taxon>
    </lineage>
</organism>
<dbReference type="PANTHER" id="PTHR10134">
    <property type="entry name" value="CYTOCHROME B-C1 COMPLEX SUBUNIT RIESKE, MITOCHONDRIAL"/>
    <property type="match status" value="1"/>
</dbReference>
<dbReference type="InterPro" id="IPR019470">
    <property type="entry name" value="Ubiq_cytC_Rdtase_Fe-S_su_TAT"/>
</dbReference>
<evidence type="ECO:0000256" key="1">
    <source>
        <dbReference type="ARBA" id="ARBA00002444"/>
    </source>
</evidence>
<dbReference type="InterPro" id="IPR005805">
    <property type="entry name" value="Rieske_Fe-S_prot_C"/>
</dbReference>
<evidence type="ECO:0000313" key="23">
    <source>
        <dbReference type="Proteomes" id="UP000325797"/>
    </source>
</evidence>
<keyword evidence="8 19" id="KW-0812">Transmembrane</keyword>
<keyword evidence="13 19" id="KW-1133">Transmembrane helix</keyword>
<dbReference type="InterPro" id="IPR036922">
    <property type="entry name" value="Rieske_2Fe-2S_sf"/>
</dbReference>
<evidence type="ECO:0000256" key="9">
    <source>
        <dbReference type="ARBA" id="ARBA00022714"/>
    </source>
</evidence>
<dbReference type="OrthoDB" id="9767869at2"/>
<dbReference type="EC" id="7.1.1.8" evidence="4 19"/>
<evidence type="ECO:0000259" key="21">
    <source>
        <dbReference type="PROSITE" id="PS51296"/>
    </source>
</evidence>
<evidence type="ECO:0000256" key="6">
    <source>
        <dbReference type="ARBA" id="ARBA00022448"/>
    </source>
</evidence>
<dbReference type="InterPro" id="IPR019546">
    <property type="entry name" value="TAT_signal_bac_arc"/>
</dbReference>
<dbReference type="Pfam" id="PF00355">
    <property type="entry name" value="Rieske"/>
    <property type="match status" value="1"/>
</dbReference>